<reference evidence="1" key="1">
    <citation type="submission" date="2018-01" db="EMBL/GenBank/DDBJ databases">
        <authorList>
            <person name="Krukenberg V."/>
        </authorList>
    </citation>
    <scope>NUCLEOTIDE SEQUENCE</scope>
    <source>
        <strain evidence="1">E20ANME2</strain>
    </source>
</reference>
<comment type="caution">
    <text evidence="1">The sequence shown here is derived from an EMBL/GenBank/DDBJ whole genome shotgun (WGS) entry which is preliminary data.</text>
</comment>
<dbReference type="Proteomes" id="UP000248329">
    <property type="component" value="Unassembled WGS sequence"/>
</dbReference>
<protein>
    <submittedName>
        <fullName evidence="1">Tetrahydromethanopterin S-methyltransferase subunit B</fullName>
    </submittedName>
</protein>
<accession>A0AC61KYI7</accession>
<dbReference type="EMBL" id="PQXF01000078">
    <property type="protein sequence ID" value="PXF56906.1"/>
    <property type="molecule type" value="Genomic_DNA"/>
</dbReference>
<name>A0AC61KYI7_9EURY</name>
<evidence type="ECO:0000313" key="1">
    <source>
        <dbReference type="EMBL" id="PXF56906.1"/>
    </source>
</evidence>
<organism evidence="1 2">
    <name type="scientific">Candidatus Methanogaster sp</name>
    <dbReference type="NCBI Taxonomy" id="3386292"/>
    <lineage>
        <taxon>Archaea</taxon>
        <taxon>Methanobacteriati</taxon>
        <taxon>Methanobacteriota</taxon>
        <taxon>Stenosarchaea group</taxon>
        <taxon>Methanomicrobia</taxon>
        <taxon>Methanosarcinales</taxon>
        <taxon>ANME-2 cluster</taxon>
        <taxon>Candidatus Methanogasteraceae</taxon>
        <taxon>Candidatus Methanogaster</taxon>
    </lineage>
</organism>
<sequence length="105" mass="11576">MDTARTVPEFHILLDPMSGVVAEEREDLIMFSLVPIQAQLDILESVADDLMNSLEPDKELLNTYPGREETSQIAGVYANLFYGLIIGLIIAFMAMMAILVMNGGI</sequence>
<gene>
    <name evidence="1" type="ORF">C4B59_16130</name>
</gene>
<evidence type="ECO:0000313" key="2">
    <source>
        <dbReference type="Proteomes" id="UP000248329"/>
    </source>
</evidence>
<proteinExistence type="predicted"/>